<reference evidence="1" key="2">
    <citation type="submission" date="2011-02" db="EMBL/GenBank/DDBJ databases">
        <authorList>
            <person name="MacLean D."/>
        </authorList>
    </citation>
    <scope>NUCLEOTIDE SEQUENCE</scope>
</reference>
<sequence length="126" mass="13878">MSDLGTVRPAYSGLHWIKEGREIAGAPDMTSPWDVTPTVSPATYFGMRHPGYKQAAENIDMAQAQQQMLPLHYVPQQAYHLTPVQQSIDMPGAQAGRVPDTRQRKLGFHPLDGKELYLGLGSGFLS</sequence>
<dbReference type="EMBL" id="FR824059">
    <property type="protein sequence ID" value="CCA15694.1"/>
    <property type="molecule type" value="Genomic_DNA"/>
</dbReference>
<accession>F0W3U6</accession>
<protein>
    <submittedName>
        <fullName evidence="1">AlNc14C14G1611 protein</fullName>
    </submittedName>
</protein>
<proteinExistence type="predicted"/>
<reference evidence="1" key="1">
    <citation type="journal article" date="2011" name="PLoS Biol.">
        <title>Gene gain and loss during evolution of obligate parasitism in the white rust pathogen of Arabidopsis thaliana.</title>
        <authorList>
            <person name="Kemen E."/>
            <person name="Gardiner A."/>
            <person name="Schultz-Larsen T."/>
            <person name="Kemen A.C."/>
            <person name="Balmuth A.L."/>
            <person name="Robert-Seilaniantz A."/>
            <person name="Bailey K."/>
            <person name="Holub E."/>
            <person name="Studholme D.J."/>
            <person name="Maclean D."/>
            <person name="Jones J.D."/>
        </authorList>
    </citation>
    <scope>NUCLEOTIDE SEQUENCE</scope>
</reference>
<evidence type="ECO:0000313" key="1">
    <source>
        <dbReference type="EMBL" id="CCA15694.1"/>
    </source>
</evidence>
<dbReference type="HOGENOM" id="CLU_2190852_0_0_1"/>
<gene>
    <name evidence="1" type="primary">AlNc14C14G1611</name>
    <name evidence="1" type="ORF">ALNC14_018370</name>
</gene>
<dbReference type="AlphaFoldDB" id="F0W3U6"/>
<organism evidence="1">
    <name type="scientific">Albugo laibachii Nc14</name>
    <dbReference type="NCBI Taxonomy" id="890382"/>
    <lineage>
        <taxon>Eukaryota</taxon>
        <taxon>Sar</taxon>
        <taxon>Stramenopiles</taxon>
        <taxon>Oomycota</taxon>
        <taxon>Peronosporomycetes</taxon>
        <taxon>Albuginales</taxon>
        <taxon>Albuginaceae</taxon>
        <taxon>Albugo</taxon>
    </lineage>
</organism>
<name>F0W3U6_9STRA</name>